<evidence type="ECO:0008006" key="3">
    <source>
        <dbReference type="Google" id="ProtNLM"/>
    </source>
</evidence>
<reference evidence="2" key="1">
    <citation type="submission" date="2018-06" db="EMBL/GenBank/DDBJ databases">
        <authorList>
            <person name="Zhirakovskaya E."/>
        </authorList>
    </citation>
    <scope>NUCLEOTIDE SEQUENCE</scope>
</reference>
<dbReference type="Pfam" id="PF02597">
    <property type="entry name" value="ThiS"/>
    <property type="match status" value="1"/>
</dbReference>
<organism evidence="2">
    <name type="scientific">hydrothermal vent metagenome</name>
    <dbReference type="NCBI Taxonomy" id="652676"/>
    <lineage>
        <taxon>unclassified sequences</taxon>
        <taxon>metagenomes</taxon>
        <taxon>ecological metagenomes</taxon>
    </lineage>
</organism>
<dbReference type="GO" id="GO:0000166">
    <property type="term" value="F:nucleotide binding"/>
    <property type="evidence" value="ECO:0007669"/>
    <property type="project" value="UniProtKB-KW"/>
</dbReference>
<dbReference type="UniPathway" id="UPA00344"/>
<proteinExistence type="predicted"/>
<dbReference type="InterPro" id="IPR016155">
    <property type="entry name" value="Mopterin_synth/thiamin_S_b"/>
</dbReference>
<dbReference type="CDD" id="cd00754">
    <property type="entry name" value="Ubl_MoaD"/>
    <property type="match status" value="1"/>
</dbReference>
<dbReference type="GO" id="GO:0006777">
    <property type="term" value="P:Mo-molybdopterin cofactor biosynthetic process"/>
    <property type="evidence" value="ECO:0007669"/>
    <property type="project" value="InterPro"/>
</dbReference>
<sequence length="83" mass="8872">MITIRFFARFREITGSDTMQVSAPSGCVTVAQILDEVFSKIAPDLASSRRGEILLAVNKTMATPDTVVSDNDEIALMPPLSGG</sequence>
<evidence type="ECO:0000313" key="2">
    <source>
        <dbReference type="EMBL" id="VAX13952.1"/>
    </source>
</evidence>
<dbReference type="GO" id="GO:1990133">
    <property type="term" value="C:molybdopterin adenylyltransferase complex"/>
    <property type="evidence" value="ECO:0007669"/>
    <property type="project" value="TreeGrafter"/>
</dbReference>
<dbReference type="SUPFAM" id="SSF54285">
    <property type="entry name" value="MoaD/ThiS"/>
    <property type="match status" value="1"/>
</dbReference>
<accession>A0A3B1BCY7</accession>
<dbReference type="InterPro" id="IPR044672">
    <property type="entry name" value="MOCS2A"/>
</dbReference>
<dbReference type="EMBL" id="UOFZ01000146">
    <property type="protein sequence ID" value="VAX13952.1"/>
    <property type="molecule type" value="Genomic_DNA"/>
</dbReference>
<dbReference type="PANTHER" id="PTHR33359:SF1">
    <property type="entry name" value="MOLYBDOPTERIN SYNTHASE SULFUR CARRIER SUBUNIT"/>
    <property type="match status" value="1"/>
</dbReference>
<dbReference type="NCBIfam" id="TIGR01682">
    <property type="entry name" value="moaD"/>
    <property type="match status" value="1"/>
</dbReference>
<keyword evidence="1" id="KW-0547">Nucleotide-binding</keyword>
<dbReference type="AlphaFoldDB" id="A0A3B1BCY7"/>
<gene>
    <name evidence="2" type="ORF">MNBD_GAMMA24-1189</name>
</gene>
<dbReference type="Gene3D" id="3.10.20.30">
    <property type="match status" value="1"/>
</dbReference>
<evidence type="ECO:0000256" key="1">
    <source>
        <dbReference type="ARBA" id="ARBA00022741"/>
    </source>
</evidence>
<dbReference type="PANTHER" id="PTHR33359">
    <property type="entry name" value="MOLYBDOPTERIN SYNTHASE SULFUR CARRIER SUBUNIT"/>
    <property type="match status" value="1"/>
</dbReference>
<dbReference type="InterPro" id="IPR003749">
    <property type="entry name" value="ThiS/MoaD-like"/>
</dbReference>
<dbReference type="InterPro" id="IPR012675">
    <property type="entry name" value="Beta-grasp_dom_sf"/>
</dbReference>
<protein>
    <recommendedName>
        <fullName evidence="3">Molybdopterin synthase sulfur carrier subunit</fullName>
    </recommendedName>
</protein>
<name>A0A3B1BCY7_9ZZZZ</name>